<sequence>MILDYSWNTLENWFLSGGLETRIIGLILAIVITILSIWFTFEILKLTFLLTIEILKATFMGLSIMFYTLIVVFITAPIGLISRGEDIATIVDNYLSNLKQIVHVFYPKLFKEETHKKIYHYHHQHHHQPRKYVVTRPKEMKTVRVNQPEYTSRSEELNSRTMIVSHPKTSSHNEVKFFCTDCGEEFTPKMKAMLTENKYTFCEHCGRKFNQVNNLPISA</sequence>
<proteinExistence type="predicted"/>
<protein>
    <submittedName>
        <fullName evidence="2">Uncharacterized protein</fullName>
    </submittedName>
</protein>
<evidence type="ECO:0000256" key="1">
    <source>
        <dbReference type="SAM" id="Phobius"/>
    </source>
</evidence>
<gene>
    <name evidence="2" type="ORF">DSAG12_01535</name>
</gene>
<reference evidence="2 3" key="2">
    <citation type="journal article" date="2024" name="Int. J. Syst. Evol. Microbiol.">
        <title>Promethearchaeum syntrophicum gen. nov., sp. nov., an anaerobic, obligately syntrophic archaeon, the first isolate of the lineage 'Asgard' archaea, and proposal of the new archaeal phylum Promethearchaeota phyl. nov. and kingdom Promethearchaeati regn. nov.</title>
        <authorList>
            <person name="Imachi H."/>
            <person name="Nobu M.K."/>
            <person name="Kato S."/>
            <person name="Takaki Y."/>
            <person name="Miyazaki M."/>
            <person name="Miyata M."/>
            <person name="Ogawara M."/>
            <person name="Saito Y."/>
            <person name="Sakai S."/>
            <person name="Tahara Y.O."/>
            <person name="Takano Y."/>
            <person name="Tasumi E."/>
            <person name="Uematsu K."/>
            <person name="Yoshimura T."/>
            <person name="Itoh T."/>
            <person name="Ohkuma M."/>
            <person name="Takai K."/>
        </authorList>
    </citation>
    <scope>NUCLEOTIDE SEQUENCE [LARGE SCALE GENOMIC DNA]</scope>
    <source>
        <strain evidence="2 3">MK-D1</strain>
    </source>
</reference>
<feature type="transmembrane region" description="Helical" evidence="1">
    <location>
        <begin position="23"/>
        <end position="41"/>
    </location>
</feature>
<organism evidence="2 3">
    <name type="scientific">Promethearchaeum syntrophicum</name>
    <dbReference type="NCBI Taxonomy" id="2594042"/>
    <lineage>
        <taxon>Archaea</taxon>
        <taxon>Promethearchaeati</taxon>
        <taxon>Promethearchaeota</taxon>
        <taxon>Promethearchaeia</taxon>
        <taxon>Promethearchaeales</taxon>
        <taxon>Promethearchaeaceae</taxon>
        <taxon>Promethearchaeum</taxon>
    </lineage>
</organism>
<dbReference type="KEGG" id="psyt:DSAG12_01535"/>
<dbReference type="RefSeq" id="WP_147662610.1">
    <property type="nucleotide sequence ID" value="NZ_CP042905.2"/>
</dbReference>
<keyword evidence="1" id="KW-0472">Membrane</keyword>
<reference evidence="2 3" key="1">
    <citation type="journal article" date="2020" name="Nature">
        <title>Isolation of an archaeon at the prokaryote-eukaryote interface.</title>
        <authorList>
            <person name="Imachi H."/>
            <person name="Nobu M.K."/>
            <person name="Nakahara N."/>
            <person name="Morono Y."/>
            <person name="Ogawara M."/>
            <person name="Takaki Y."/>
            <person name="Takano Y."/>
            <person name="Uematsu K."/>
            <person name="Ikuta T."/>
            <person name="Ito M."/>
            <person name="Matsui Y."/>
            <person name="Miyazaki M."/>
            <person name="Murata K."/>
            <person name="Saito Y."/>
            <person name="Sakai S."/>
            <person name="Song C."/>
            <person name="Tasumi E."/>
            <person name="Yamanaka Y."/>
            <person name="Yamaguchi T."/>
            <person name="Kamagata Y."/>
            <person name="Tamaki H."/>
            <person name="Takai K."/>
        </authorList>
    </citation>
    <scope>NUCLEOTIDE SEQUENCE [LARGE SCALE GENOMIC DNA]</scope>
    <source>
        <strain evidence="2 3">MK-D1</strain>
    </source>
</reference>
<name>A0A5B9D8W5_9ARCH</name>
<dbReference type="Proteomes" id="UP000321408">
    <property type="component" value="Chromosome"/>
</dbReference>
<evidence type="ECO:0000313" key="3">
    <source>
        <dbReference type="Proteomes" id="UP000321408"/>
    </source>
</evidence>
<keyword evidence="1" id="KW-0812">Transmembrane</keyword>
<dbReference type="EMBL" id="CP042905">
    <property type="protein sequence ID" value="QEE15708.1"/>
    <property type="molecule type" value="Genomic_DNA"/>
</dbReference>
<feature type="transmembrane region" description="Helical" evidence="1">
    <location>
        <begin position="62"/>
        <end position="81"/>
    </location>
</feature>
<evidence type="ECO:0000313" key="2">
    <source>
        <dbReference type="EMBL" id="QEE15708.1"/>
    </source>
</evidence>
<keyword evidence="3" id="KW-1185">Reference proteome</keyword>
<keyword evidence="1" id="KW-1133">Transmembrane helix</keyword>
<accession>A0A5B9D8W5</accession>
<dbReference type="AlphaFoldDB" id="A0A5B9D8W5"/>
<dbReference type="GeneID" id="41329529"/>